<evidence type="ECO:0000313" key="11">
    <source>
        <dbReference type="RefSeq" id="XP_019710334.1"/>
    </source>
</evidence>
<dbReference type="InterPro" id="IPR011050">
    <property type="entry name" value="Pectin_lyase_fold/virulence"/>
</dbReference>
<keyword evidence="6 9" id="KW-0326">Glycosidase</keyword>
<keyword evidence="7" id="KW-0961">Cell wall biogenesis/degradation</keyword>
<evidence type="ECO:0000256" key="1">
    <source>
        <dbReference type="ARBA" id="ARBA00004191"/>
    </source>
</evidence>
<dbReference type="PROSITE" id="PS00502">
    <property type="entry name" value="POLYGALACTURONASE"/>
    <property type="match status" value="1"/>
</dbReference>
<dbReference type="InterPro" id="IPR000743">
    <property type="entry name" value="Glyco_hydro_28"/>
</dbReference>
<dbReference type="RefSeq" id="XP_019710334.1">
    <property type="nucleotide sequence ID" value="XM_019854775.1"/>
</dbReference>
<evidence type="ECO:0000256" key="7">
    <source>
        <dbReference type="ARBA" id="ARBA00023316"/>
    </source>
</evidence>
<dbReference type="GO" id="GO:0004650">
    <property type="term" value="F:polygalacturonase activity"/>
    <property type="evidence" value="ECO:0007669"/>
    <property type="project" value="InterPro"/>
</dbReference>
<organism evidence="10 11">
    <name type="scientific">Elaeis guineensis var. tenera</name>
    <name type="common">Oil palm</name>
    <dbReference type="NCBI Taxonomy" id="51953"/>
    <lineage>
        <taxon>Eukaryota</taxon>
        <taxon>Viridiplantae</taxon>
        <taxon>Streptophyta</taxon>
        <taxon>Embryophyta</taxon>
        <taxon>Tracheophyta</taxon>
        <taxon>Spermatophyta</taxon>
        <taxon>Magnoliopsida</taxon>
        <taxon>Liliopsida</taxon>
        <taxon>Arecaceae</taxon>
        <taxon>Arecoideae</taxon>
        <taxon>Cocoseae</taxon>
        <taxon>Elaeidinae</taxon>
        <taxon>Elaeis</taxon>
    </lineage>
</organism>
<comment type="subcellular location">
    <subcellularLocation>
        <location evidence="1">Secreted</location>
        <location evidence="1">Cell wall</location>
    </subcellularLocation>
</comment>
<sequence length="331" mass="35142">MADGETDSTQGTLKAPLSLNNFTSVGWLEFSHLDKLVVNGGGILDGQGAEAWNLTTCPGRKNCKNLPLSMRFCKISNAKIANLTLLDSKGFHMSIQRSSNINVRNLNISAPKNSHNTDGIHSSGSNNIDLATLTIGTGDDCISIGQGNTNVSISNVACGPGHGISIGSLGKYKNEKNVVGVNVRNCTISGMSNGIRIKTWPGAPPSEASNITFEDIIIQNVSNAIIIDQEYCPGHHCNNEPSGVKIHNVTYRRIRGTSNKAVAVNFMCSQLVPCENVTLHDINLEFVSNPGSLGITSSHIQNNSSLVQNVTSSCLNVKGMALGIQKPATCL</sequence>
<keyword evidence="4" id="KW-0964">Secreted</keyword>
<evidence type="ECO:0000256" key="4">
    <source>
        <dbReference type="ARBA" id="ARBA00022525"/>
    </source>
</evidence>
<dbReference type="GO" id="GO:0005975">
    <property type="term" value="P:carbohydrate metabolic process"/>
    <property type="evidence" value="ECO:0007669"/>
    <property type="project" value="InterPro"/>
</dbReference>
<dbReference type="SMART" id="SM00710">
    <property type="entry name" value="PbH1"/>
    <property type="match status" value="6"/>
</dbReference>
<keyword evidence="10" id="KW-1185">Reference proteome</keyword>
<dbReference type="Proteomes" id="UP000504607">
    <property type="component" value="Chromosome 14"/>
</dbReference>
<keyword evidence="5 9" id="KW-0378">Hydrolase</keyword>
<reference evidence="11" key="1">
    <citation type="submission" date="2025-08" db="UniProtKB">
        <authorList>
            <consortium name="RefSeq"/>
        </authorList>
    </citation>
    <scope>IDENTIFICATION</scope>
</reference>
<comment type="similarity">
    <text evidence="2 9">Belongs to the glycosyl hydrolase 28 family.</text>
</comment>
<dbReference type="GO" id="GO:0071555">
    <property type="term" value="P:cell wall organization"/>
    <property type="evidence" value="ECO:0007669"/>
    <property type="project" value="UniProtKB-KW"/>
</dbReference>
<evidence type="ECO:0000256" key="5">
    <source>
        <dbReference type="ARBA" id="ARBA00022801"/>
    </source>
</evidence>
<dbReference type="PANTHER" id="PTHR31375">
    <property type="match status" value="1"/>
</dbReference>
<evidence type="ECO:0000313" key="10">
    <source>
        <dbReference type="Proteomes" id="UP000504607"/>
    </source>
</evidence>
<evidence type="ECO:0000256" key="2">
    <source>
        <dbReference type="ARBA" id="ARBA00008834"/>
    </source>
</evidence>
<evidence type="ECO:0000256" key="9">
    <source>
        <dbReference type="RuleBase" id="RU361169"/>
    </source>
</evidence>
<dbReference type="AlphaFoldDB" id="A0A6J0PR83"/>
<feature type="active site" evidence="8">
    <location>
        <position position="162"/>
    </location>
</feature>
<evidence type="ECO:0000256" key="3">
    <source>
        <dbReference type="ARBA" id="ARBA00022512"/>
    </source>
</evidence>
<evidence type="ECO:0000256" key="8">
    <source>
        <dbReference type="PROSITE-ProRule" id="PRU10052"/>
    </source>
</evidence>
<keyword evidence="3" id="KW-0134">Cell wall</keyword>
<dbReference type="Gene3D" id="2.160.20.10">
    <property type="entry name" value="Single-stranded right-handed beta-helix, Pectin lyase-like"/>
    <property type="match status" value="1"/>
</dbReference>
<accession>A0A6J0PR83</accession>
<dbReference type="SUPFAM" id="SSF51126">
    <property type="entry name" value="Pectin lyase-like"/>
    <property type="match status" value="1"/>
</dbReference>
<dbReference type="Pfam" id="PF00295">
    <property type="entry name" value="Glyco_hydro_28"/>
    <property type="match status" value="1"/>
</dbReference>
<gene>
    <name evidence="11" type="primary">LOC105057549</name>
</gene>
<protein>
    <submittedName>
        <fullName evidence="11">Exopolygalacturonase-like</fullName>
    </submittedName>
</protein>
<name>A0A6J0PR83_ELAGV</name>
<dbReference type="InterPro" id="IPR012334">
    <property type="entry name" value="Pectin_lyas_fold"/>
</dbReference>
<dbReference type="InterPro" id="IPR006626">
    <property type="entry name" value="PbH1"/>
</dbReference>
<evidence type="ECO:0000256" key="6">
    <source>
        <dbReference type="ARBA" id="ARBA00023295"/>
    </source>
</evidence>
<proteinExistence type="inferred from homology"/>
<dbReference type="InParanoid" id="A0A6J0PR83"/>
<dbReference type="OrthoDB" id="187139at2759"/>